<feature type="domain" description="PhoD-like phosphatase metallophosphatase" evidence="1">
    <location>
        <begin position="361"/>
        <end position="663"/>
    </location>
</feature>
<dbReference type="AlphaFoldDB" id="A0A316ABC0"/>
<dbReference type="RefSeq" id="WP_109677796.1">
    <property type="nucleotide sequence ID" value="NZ_QGDT01000017.1"/>
</dbReference>
<evidence type="ECO:0000259" key="1">
    <source>
        <dbReference type="Pfam" id="PF09423"/>
    </source>
</evidence>
<dbReference type="OrthoDB" id="9761852at2"/>
<dbReference type="Pfam" id="PF09423">
    <property type="entry name" value="PhoD"/>
    <property type="match status" value="1"/>
</dbReference>
<protein>
    <submittedName>
        <fullName evidence="2">PhoD-like phosphatase</fullName>
    </submittedName>
</protein>
<dbReference type="InterPro" id="IPR018946">
    <property type="entry name" value="PhoD-like_MPP"/>
</dbReference>
<dbReference type="InterPro" id="IPR029052">
    <property type="entry name" value="Metallo-depent_PP-like"/>
</dbReference>
<dbReference type="EMBL" id="QGDT01000017">
    <property type="protein sequence ID" value="PWJ54538.1"/>
    <property type="molecule type" value="Genomic_DNA"/>
</dbReference>
<reference evidence="2 3" key="1">
    <citation type="submission" date="2018-03" db="EMBL/GenBank/DDBJ databases">
        <title>Genomic Encyclopedia of Archaeal and Bacterial Type Strains, Phase II (KMG-II): from individual species to whole genera.</title>
        <authorList>
            <person name="Goeker M."/>
        </authorList>
    </citation>
    <scope>NUCLEOTIDE SEQUENCE [LARGE SCALE GENOMIC DNA]</scope>
    <source>
        <strain evidence="2 3">DSM 100346</strain>
    </source>
</reference>
<dbReference type="Gene3D" id="3.60.21.70">
    <property type="entry name" value="PhoD-like phosphatase"/>
    <property type="match status" value="1"/>
</dbReference>
<gene>
    <name evidence="2" type="ORF">CLV98_11776</name>
</gene>
<keyword evidence="3" id="KW-1185">Reference proteome</keyword>
<sequence>MKRRKFIGNTLLASAGLTLSNAAFGRRNALVRVDDYASDWHQKGDGTWIGEAFWANRLQDWRMEKGGVETVIRGKNRSLALLTHELGKASEPFSMQVDLQFLDKKLDKDLVGFRIGNVGRIDDYRSTAIYGKGMRLGLLGNGKLLLGQKQSDERVSESDLSKKLTLQLSGKPIHSDLYALQLTVSEGRRQLLEIKGYLVGNKEIIGGIALLHDADTELQQELQPGVRFERFLLRGTKLVGDPSRTFGPIMFAQYTLDKQTIKLSAQLAPIGAGAQRVDLFIKEGKDWKKLDTAQVDPVSRVAAFRISDWLATTPIPYKLQLQGHGSSYEGSFAPAPTADQPVKLGLFSCNCDHGFPDTDLRSHILYHNIDAALFLGDQFYEGTGGFGVEETSLDRSILDYLRKWYQFGWSYRDVFRHIPCVSIPDDHDVYHGNLWGEEGKEALKEGAAYVRQDSGGYKMHPEWVTMVQQTQASHLPDAYDPTPVKNGVSVYYTDWNWGPYSFAILEDRKFKSAPQHIFPKEAGIQNGFITNPDFKDETYLNAPNAELLGSRQEQFLENWVADWKHGARMKIVLSQTNFCTVATLPKGSLGDSMVPKLEIPELGTYVAGDDMTRDMDSNGWPHSKRNKAVDIIRRGYTLHLAGDQHIASVVRYGVDSHDDAGFAFAGPALNNIFPRRWWPDLPKDHQPLPGKPSYTGKFEDGFKNKITLHAVASPRKTGLEPAIIHDRATGYGIVKIDPTTRDITMECWKRSADPAKDQANGQYDGWPITVNQFDNYDRQAFEYLPELEVVDQQDAVVQVLNEGNGEVLYTLRLVGDKFRAKVFEEGSYTLRVGDPDKGIWKELKGLKTGKKRRRKQKTLKVRLA</sequence>
<dbReference type="InterPro" id="IPR038607">
    <property type="entry name" value="PhoD-like_sf"/>
</dbReference>
<comment type="caution">
    <text evidence="2">The sequence shown here is derived from an EMBL/GenBank/DDBJ whole genome shotgun (WGS) entry which is preliminary data.</text>
</comment>
<dbReference type="PANTHER" id="PTHR43606">
    <property type="entry name" value="PHOSPHATASE, PUTATIVE (AFU_ORTHOLOGUE AFUA_6G08710)-RELATED"/>
    <property type="match status" value="1"/>
</dbReference>
<evidence type="ECO:0000313" key="3">
    <source>
        <dbReference type="Proteomes" id="UP000245880"/>
    </source>
</evidence>
<accession>A0A316ABC0</accession>
<dbReference type="PANTHER" id="PTHR43606:SF2">
    <property type="entry name" value="ALKALINE PHOSPHATASE FAMILY PROTEIN (AFU_ORTHOLOGUE AFUA_5G03860)"/>
    <property type="match status" value="1"/>
</dbReference>
<dbReference type="SUPFAM" id="SSF56300">
    <property type="entry name" value="Metallo-dependent phosphatases"/>
    <property type="match status" value="1"/>
</dbReference>
<dbReference type="InterPro" id="IPR052900">
    <property type="entry name" value="Phospholipid_Metab_Enz"/>
</dbReference>
<organism evidence="2 3">
    <name type="scientific">Dyadobacter jejuensis</name>
    <dbReference type="NCBI Taxonomy" id="1082580"/>
    <lineage>
        <taxon>Bacteria</taxon>
        <taxon>Pseudomonadati</taxon>
        <taxon>Bacteroidota</taxon>
        <taxon>Cytophagia</taxon>
        <taxon>Cytophagales</taxon>
        <taxon>Spirosomataceae</taxon>
        <taxon>Dyadobacter</taxon>
    </lineage>
</organism>
<name>A0A316ABC0_9BACT</name>
<proteinExistence type="predicted"/>
<evidence type="ECO:0000313" key="2">
    <source>
        <dbReference type="EMBL" id="PWJ54538.1"/>
    </source>
</evidence>
<dbReference type="Proteomes" id="UP000245880">
    <property type="component" value="Unassembled WGS sequence"/>
</dbReference>